<reference evidence="1 2" key="1">
    <citation type="submission" date="2008-07" db="EMBL/GenBank/DDBJ databases">
        <title>Complete sequence of Geobacter bemidjiensis BEM.</title>
        <authorList>
            <consortium name="US DOE Joint Genome Institute"/>
            <person name="Lucas S."/>
            <person name="Copeland A."/>
            <person name="Lapidus A."/>
            <person name="Glavina del Rio T."/>
            <person name="Dalin E."/>
            <person name="Tice H."/>
            <person name="Bruce D."/>
            <person name="Goodwin L."/>
            <person name="Pitluck S."/>
            <person name="Kiss H."/>
            <person name="Brettin T."/>
            <person name="Detter J.C."/>
            <person name="Han C."/>
            <person name="Kuske C.R."/>
            <person name="Schmutz J."/>
            <person name="Larimer F."/>
            <person name="Land M."/>
            <person name="Hauser L."/>
            <person name="Kyrpides N."/>
            <person name="Lykidis A."/>
            <person name="Lovley D."/>
            <person name="Richardson P."/>
        </authorList>
    </citation>
    <scope>NUCLEOTIDE SEQUENCE [LARGE SCALE GENOMIC DNA]</scope>
    <source>
        <strain evidence="2">ATCC BAA-1014 / DSM 16622 / JCM 12645 / Bem</strain>
    </source>
</reference>
<dbReference type="EMBL" id="CP001124">
    <property type="protein sequence ID" value="ACH40487.1"/>
    <property type="molecule type" value="Genomic_DNA"/>
</dbReference>
<proteinExistence type="predicted"/>
<accession>B5EC31</accession>
<dbReference type="STRING" id="404380.Gbem_3494"/>
<reference evidence="1 2" key="2">
    <citation type="journal article" date="2010" name="BMC Genomics">
        <title>The genome of Geobacter bemidjiensis, exemplar for the subsurface clade of Geobacter species that predominate in Fe(III)-reducing subsurface environments.</title>
        <authorList>
            <person name="Aklujkar M."/>
            <person name="Young N.D."/>
            <person name="Holmes D."/>
            <person name="Chavan M."/>
            <person name="Risso C."/>
            <person name="Kiss H.E."/>
            <person name="Han C.S."/>
            <person name="Land M.L."/>
            <person name="Lovley D.R."/>
        </authorList>
    </citation>
    <scope>NUCLEOTIDE SEQUENCE [LARGE SCALE GENOMIC DNA]</scope>
    <source>
        <strain evidence="2">ATCC BAA-1014 / DSM 16622 / JCM 12645 / Bem</strain>
    </source>
</reference>
<evidence type="ECO:0000313" key="1">
    <source>
        <dbReference type="EMBL" id="ACH40487.1"/>
    </source>
</evidence>
<dbReference type="HOGENOM" id="CLU_2699434_0_0_7"/>
<gene>
    <name evidence="1" type="ordered locus">Gbem_3494</name>
</gene>
<dbReference type="AlphaFoldDB" id="B5EC31"/>
<evidence type="ECO:0000313" key="2">
    <source>
        <dbReference type="Proteomes" id="UP000008825"/>
    </source>
</evidence>
<sequence length="73" mass="8263">MTNPSRRYYDEPFLNPKVSISLAAGISESTRKSQLFDQVKLCLQAQRQISRRQNILSYAGQNYTEAALAAVRV</sequence>
<dbReference type="RefSeq" id="WP_012531923.1">
    <property type="nucleotide sequence ID" value="NC_011146.1"/>
</dbReference>
<dbReference type="Proteomes" id="UP000008825">
    <property type="component" value="Chromosome"/>
</dbReference>
<organism evidence="1 2">
    <name type="scientific">Citrifermentans bemidjiense (strain ATCC BAA-1014 / DSM 16622 / JCM 12645 / Bem)</name>
    <name type="common">Geobacter bemidjiensis</name>
    <dbReference type="NCBI Taxonomy" id="404380"/>
    <lineage>
        <taxon>Bacteria</taxon>
        <taxon>Pseudomonadati</taxon>
        <taxon>Thermodesulfobacteriota</taxon>
        <taxon>Desulfuromonadia</taxon>
        <taxon>Geobacterales</taxon>
        <taxon>Geobacteraceae</taxon>
        <taxon>Citrifermentans</taxon>
    </lineage>
</organism>
<protein>
    <submittedName>
        <fullName evidence="1">Uncharacterized protein</fullName>
    </submittedName>
</protein>
<dbReference type="KEGG" id="gbm:Gbem_3494"/>
<name>B5EC31_CITBB</name>
<keyword evidence="2" id="KW-1185">Reference proteome</keyword>